<evidence type="ECO:0000259" key="12">
    <source>
        <dbReference type="SMART" id="SM00861"/>
    </source>
</evidence>
<keyword evidence="6 11" id="KW-0460">Magnesium</keyword>
<reference evidence="13 14" key="1">
    <citation type="submission" date="2019-06" db="EMBL/GenBank/DDBJ databases">
        <title>Metagenome assembled Genome of Spiribacter salinus SL48-SHIP from the microbial mat of Salt Lake 48 (Novosibirsk region, Russia).</title>
        <authorList>
            <person name="Shipova A."/>
            <person name="Rozanov A.S."/>
            <person name="Bryanskaya A.V."/>
            <person name="Peltek S.E."/>
        </authorList>
    </citation>
    <scope>NUCLEOTIDE SEQUENCE [LARGE SCALE GENOMIC DNA]</scope>
    <source>
        <strain evidence="13">SL48-SHIP-2</strain>
    </source>
</reference>
<proteinExistence type="inferred from homology"/>
<organism evidence="13 14">
    <name type="scientific">Spiribacter salinus</name>
    <dbReference type="NCBI Taxonomy" id="1335746"/>
    <lineage>
        <taxon>Bacteria</taxon>
        <taxon>Pseudomonadati</taxon>
        <taxon>Pseudomonadota</taxon>
        <taxon>Gammaproteobacteria</taxon>
        <taxon>Chromatiales</taxon>
        <taxon>Ectothiorhodospiraceae</taxon>
        <taxon>Spiribacter</taxon>
    </lineage>
</organism>
<dbReference type="CDD" id="cd07033">
    <property type="entry name" value="TPP_PYR_DXS_TK_like"/>
    <property type="match status" value="1"/>
</dbReference>
<feature type="binding site" evidence="11">
    <location>
        <position position="287"/>
    </location>
    <ligand>
        <name>thiamine diphosphate</name>
        <dbReference type="ChEBI" id="CHEBI:58937"/>
    </ligand>
</feature>
<dbReference type="AlphaFoldDB" id="A0A540VT67"/>
<feature type="binding site" evidence="11">
    <location>
        <position position="78"/>
    </location>
    <ligand>
        <name>thiamine diphosphate</name>
        <dbReference type="ChEBI" id="CHEBI:58937"/>
    </ligand>
</feature>
<comment type="subunit">
    <text evidence="3 11">Homodimer.</text>
</comment>
<feature type="binding site" evidence="11">
    <location>
        <position position="150"/>
    </location>
    <ligand>
        <name>Mg(2+)</name>
        <dbReference type="ChEBI" id="CHEBI:18420"/>
    </ligand>
</feature>
<dbReference type="GO" id="GO:0030976">
    <property type="term" value="F:thiamine pyrophosphate binding"/>
    <property type="evidence" value="ECO:0007669"/>
    <property type="project" value="UniProtKB-UniRule"/>
</dbReference>
<dbReference type="UniPathway" id="UPA00064">
    <property type="reaction ID" value="UER00091"/>
</dbReference>
<dbReference type="SUPFAM" id="SSF52922">
    <property type="entry name" value="TK C-terminal domain-like"/>
    <property type="match status" value="1"/>
</dbReference>
<dbReference type="Gene3D" id="3.40.50.970">
    <property type="match status" value="2"/>
</dbReference>
<evidence type="ECO:0000256" key="11">
    <source>
        <dbReference type="HAMAP-Rule" id="MF_00315"/>
    </source>
</evidence>
<comment type="cofactor">
    <cofactor evidence="11">
        <name>Mg(2+)</name>
        <dbReference type="ChEBI" id="CHEBI:18420"/>
    </cofactor>
    <text evidence="11">Binds 1 Mg(2+) ion per subunit.</text>
</comment>
<dbReference type="Proteomes" id="UP000315400">
    <property type="component" value="Unassembled WGS sequence"/>
</dbReference>
<dbReference type="SMART" id="SM00861">
    <property type="entry name" value="Transket_pyr"/>
    <property type="match status" value="1"/>
</dbReference>
<comment type="cofactor">
    <cofactor evidence="11">
        <name>thiamine diphosphate</name>
        <dbReference type="ChEBI" id="CHEBI:58937"/>
    </cofactor>
    <text evidence="11">Binds 1 thiamine pyrophosphate per subunit.</text>
</comment>
<evidence type="ECO:0000256" key="1">
    <source>
        <dbReference type="ARBA" id="ARBA00004980"/>
    </source>
</evidence>
<feature type="binding site" evidence="11">
    <location>
        <position position="369"/>
    </location>
    <ligand>
        <name>thiamine diphosphate</name>
        <dbReference type="ChEBI" id="CHEBI:58937"/>
    </ligand>
</feature>
<dbReference type="EC" id="2.2.1.7" evidence="11"/>
<dbReference type="Pfam" id="PF02779">
    <property type="entry name" value="Transket_pyr"/>
    <property type="match status" value="1"/>
</dbReference>
<comment type="function">
    <text evidence="10 11">Catalyzes the acyloin condensation reaction between C atoms 2 and 3 of pyruvate and glyceraldehyde 3-phosphate to yield 1-deoxy-D-xylulose-5-phosphate (DXP).</text>
</comment>
<evidence type="ECO:0000256" key="6">
    <source>
        <dbReference type="ARBA" id="ARBA00022842"/>
    </source>
</evidence>
<dbReference type="SUPFAM" id="SSF52518">
    <property type="entry name" value="Thiamin diphosphate-binding fold (THDP-binding)"/>
    <property type="match status" value="2"/>
</dbReference>
<dbReference type="InterPro" id="IPR005477">
    <property type="entry name" value="Dxylulose-5-P_synthase"/>
</dbReference>
<evidence type="ECO:0000256" key="5">
    <source>
        <dbReference type="ARBA" id="ARBA00022723"/>
    </source>
</evidence>
<comment type="caution">
    <text evidence="13">The sequence shown here is derived from an EMBL/GenBank/DDBJ whole genome shotgun (WGS) entry which is preliminary data.</text>
</comment>
<evidence type="ECO:0000256" key="2">
    <source>
        <dbReference type="ARBA" id="ARBA00011081"/>
    </source>
</evidence>
<comment type="catalytic activity">
    <reaction evidence="11">
        <text>D-glyceraldehyde 3-phosphate + pyruvate + H(+) = 1-deoxy-D-xylulose 5-phosphate + CO2</text>
        <dbReference type="Rhea" id="RHEA:12605"/>
        <dbReference type="ChEBI" id="CHEBI:15361"/>
        <dbReference type="ChEBI" id="CHEBI:15378"/>
        <dbReference type="ChEBI" id="CHEBI:16526"/>
        <dbReference type="ChEBI" id="CHEBI:57792"/>
        <dbReference type="ChEBI" id="CHEBI:59776"/>
        <dbReference type="EC" id="2.2.1.7"/>
    </reaction>
</comment>
<dbReference type="PANTHER" id="PTHR43322:SF5">
    <property type="entry name" value="1-DEOXY-D-XYLULOSE-5-PHOSPHATE SYNTHASE, CHLOROPLASTIC"/>
    <property type="match status" value="1"/>
</dbReference>
<dbReference type="NCBIfam" id="NF003933">
    <property type="entry name" value="PRK05444.2-2"/>
    <property type="match status" value="1"/>
</dbReference>
<dbReference type="GO" id="GO:0005829">
    <property type="term" value="C:cytosol"/>
    <property type="evidence" value="ECO:0007669"/>
    <property type="project" value="TreeGrafter"/>
</dbReference>
<dbReference type="EMBL" id="VIFK01000033">
    <property type="protein sequence ID" value="TQE99896.1"/>
    <property type="molecule type" value="Genomic_DNA"/>
</dbReference>
<accession>A0A540VT67</accession>
<dbReference type="InterPro" id="IPR020826">
    <property type="entry name" value="Transketolase_BS"/>
</dbReference>
<feature type="binding site" evidence="11">
    <location>
        <position position="179"/>
    </location>
    <ligand>
        <name>Mg(2+)</name>
        <dbReference type="ChEBI" id="CHEBI:18420"/>
    </ligand>
</feature>
<dbReference type="GO" id="GO:0009228">
    <property type="term" value="P:thiamine biosynthetic process"/>
    <property type="evidence" value="ECO:0007669"/>
    <property type="project" value="UniProtKB-UniRule"/>
</dbReference>
<feature type="binding site" evidence="11">
    <location>
        <position position="179"/>
    </location>
    <ligand>
        <name>thiamine diphosphate</name>
        <dbReference type="ChEBI" id="CHEBI:58937"/>
    </ligand>
</feature>
<evidence type="ECO:0000256" key="8">
    <source>
        <dbReference type="ARBA" id="ARBA00023052"/>
    </source>
</evidence>
<dbReference type="PANTHER" id="PTHR43322">
    <property type="entry name" value="1-D-DEOXYXYLULOSE 5-PHOSPHATE SYNTHASE-RELATED"/>
    <property type="match status" value="1"/>
</dbReference>
<dbReference type="STRING" id="1260251.SPISAL_03975"/>
<evidence type="ECO:0000256" key="7">
    <source>
        <dbReference type="ARBA" id="ARBA00022977"/>
    </source>
</evidence>
<dbReference type="InterPro" id="IPR033248">
    <property type="entry name" value="Transketolase_C"/>
</dbReference>
<dbReference type="Pfam" id="PF13292">
    <property type="entry name" value="DXP_synthase_N"/>
    <property type="match status" value="1"/>
</dbReference>
<comment type="pathway">
    <text evidence="1 11">Metabolic intermediate biosynthesis; 1-deoxy-D-xylulose 5-phosphate biosynthesis; 1-deoxy-D-xylulose 5-phosphate from D-glyceraldehyde 3-phosphate and pyruvate: step 1/1.</text>
</comment>
<dbReference type="Gene3D" id="3.40.50.920">
    <property type="match status" value="1"/>
</dbReference>
<feature type="domain" description="Transketolase-like pyrimidine-binding" evidence="12">
    <location>
        <begin position="318"/>
        <end position="482"/>
    </location>
</feature>
<dbReference type="InterPro" id="IPR005475">
    <property type="entry name" value="Transketolase-like_Pyr-bd"/>
</dbReference>
<dbReference type="PROSITE" id="PS00802">
    <property type="entry name" value="TRANSKETOLASE_2"/>
    <property type="match status" value="1"/>
</dbReference>
<dbReference type="FunFam" id="3.40.50.970:FF:000005">
    <property type="entry name" value="1-deoxy-D-xylulose-5-phosphate synthase"/>
    <property type="match status" value="1"/>
</dbReference>
<gene>
    <name evidence="11" type="primary">dxs</name>
    <name evidence="13" type="ORF">FKY71_06140</name>
</gene>
<keyword evidence="4 11" id="KW-0808">Transferase</keyword>
<sequence>MDMSAYPLLEGIDEPAHLRELPESQLPRLASQLREYLLASVARSGGHLAAGLGAVELTVALHYVLDTPFDRLVWDVGHQCYPHKILTGRRKEIGRIRKVDGPAGFPSRDESVYDTFGVGHSSTSISAALGMALASRNQDITRKTCAVIGDGGLTAGEAFEALNHAGDVRPDLLVILNDNEMSISENVGALNKTFARLLSGGVYGNVREEAKNMLERMPGPMREFAKRAEEHVKGMLVPGTFFEELGFQYFGPVDGHDLDELIPVLQRLRELDGPRILHCVTRKGKGYARAEANPIAYHGVKAFDPAAGLKASNEPAPLNYTDVFSQWLCDIAKADERVWGITPAMREGSGLVDFANQYPERYLDTAIAEQHAVTLAAGLACEGEKPVLAIYSTFLQRGYDQLIHDVTLQNLPVVFALDRAGLVGADGATHQGAFDFSFMRCLPNMTVMAPADERECRQMLSTAISLDGPSSVRYPKGRGPGTMPDESLEGLPVGQAEVRRRGEGVALLAFGSMVAPAQTVGEALNATVVNMRFVRPLDEDCLREIAETHAQLITLEENVVAGGAGSAVAEALARLNIQLPILHIGLPDTYVQHGERDEQLEMVGLDTAGIHQRITTWLGHEVASALVSD</sequence>
<dbReference type="Pfam" id="PF02780">
    <property type="entry name" value="Transketolase_C"/>
    <property type="match status" value="1"/>
</dbReference>
<evidence type="ECO:0000256" key="9">
    <source>
        <dbReference type="ARBA" id="ARBA00023229"/>
    </source>
</evidence>
<feature type="binding site" evidence="11">
    <location>
        <begin position="119"/>
        <end position="121"/>
    </location>
    <ligand>
        <name>thiamine diphosphate</name>
        <dbReference type="ChEBI" id="CHEBI:58937"/>
    </ligand>
</feature>
<dbReference type="CDD" id="cd02007">
    <property type="entry name" value="TPP_DXS"/>
    <property type="match status" value="1"/>
</dbReference>
<dbReference type="GO" id="GO:0008661">
    <property type="term" value="F:1-deoxy-D-xylulose-5-phosphate synthase activity"/>
    <property type="evidence" value="ECO:0007669"/>
    <property type="project" value="UniProtKB-UniRule"/>
</dbReference>
<dbReference type="NCBIfam" id="TIGR00204">
    <property type="entry name" value="dxs"/>
    <property type="match status" value="1"/>
</dbReference>
<keyword evidence="8 11" id="KW-0786">Thiamine pyrophosphate</keyword>
<keyword evidence="7 11" id="KW-0784">Thiamine biosynthesis</keyword>
<dbReference type="FunFam" id="3.40.50.920:FF:000002">
    <property type="entry name" value="1-deoxy-D-xylulose-5-phosphate synthase"/>
    <property type="match status" value="1"/>
</dbReference>
<name>A0A540VT67_9GAMM</name>
<dbReference type="GO" id="GO:0016114">
    <property type="term" value="P:terpenoid biosynthetic process"/>
    <property type="evidence" value="ECO:0007669"/>
    <property type="project" value="UniProtKB-UniRule"/>
</dbReference>
<keyword evidence="5 11" id="KW-0479">Metal-binding</keyword>
<protein>
    <recommendedName>
        <fullName evidence="11">1-deoxy-D-xylulose-5-phosphate synthase</fullName>
        <ecNumber evidence="11">2.2.1.7</ecNumber>
    </recommendedName>
    <alternativeName>
        <fullName evidence="11">1-deoxyxylulose-5-phosphate synthase</fullName>
        <shortName evidence="11">DXP synthase</shortName>
        <shortName evidence="11">DXPS</shortName>
    </alternativeName>
</protein>
<dbReference type="InterPro" id="IPR029061">
    <property type="entry name" value="THDP-binding"/>
</dbReference>
<dbReference type="HAMAP" id="MF_00315">
    <property type="entry name" value="DXP_synth"/>
    <property type="match status" value="1"/>
</dbReference>
<keyword evidence="9 11" id="KW-0414">Isoprene biosynthesis</keyword>
<evidence type="ECO:0000256" key="3">
    <source>
        <dbReference type="ARBA" id="ARBA00011738"/>
    </source>
</evidence>
<feature type="binding site" evidence="11">
    <location>
        <begin position="151"/>
        <end position="152"/>
    </location>
    <ligand>
        <name>thiamine diphosphate</name>
        <dbReference type="ChEBI" id="CHEBI:58937"/>
    </ligand>
</feature>
<evidence type="ECO:0000256" key="4">
    <source>
        <dbReference type="ARBA" id="ARBA00022679"/>
    </source>
</evidence>
<comment type="similarity">
    <text evidence="2 11">Belongs to the transketolase family. DXPS subfamily.</text>
</comment>
<evidence type="ECO:0000313" key="14">
    <source>
        <dbReference type="Proteomes" id="UP000315400"/>
    </source>
</evidence>
<dbReference type="GO" id="GO:0019288">
    <property type="term" value="P:isopentenyl diphosphate biosynthetic process, methylerythritol 4-phosphate pathway"/>
    <property type="evidence" value="ECO:0007669"/>
    <property type="project" value="TreeGrafter"/>
</dbReference>
<dbReference type="InterPro" id="IPR009014">
    <property type="entry name" value="Transketo_C/PFOR_II"/>
</dbReference>
<dbReference type="GO" id="GO:0000287">
    <property type="term" value="F:magnesium ion binding"/>
    <property type="evidence" value="ECO:0007669"/>
    <property type="project" value="UniProtKB-UniRule"/>
</dbReference>
<evidence type="ECO:0000256" key="10">
    <source>
        <dbReference type="ARBA" id="ARBA00055605"/>
    </source>
</evidence>
<evidence type="ECO:0000313" key="13">
    <source>
        <dbReference type="EMBL" id="TQE99896.1"/>
    </source>
</evidence>